<dbReference type="InterPro" id="IPR000086">
    <property type="entry name" value="NUDIX_hydrolase_dom"/>
</dbReference>
<dbReference type="PRINTS" id="PR00502">
    <property type="entry name" value="NUDIXFAMILY"/>
</dbReference>
<dbReference type="InterPro" id="IPR020476">
    <property type="entry name" value="Nudix_hydrolase"/>
</dbReference>
<gene>
    <name evidence="5" type="ORF">U7230_04450</name>
</gene>
<dbReference type="EC" id="3.6.-.-" evidence="5"/>
<sequence>METFRQALLVARVVLVDRGRVLLAHHRHADRGEDFWCFPGGHVERGEAFVEAAVRELREETGYEVELIDVAYALDFPRGGHRGDVAELFFRARIRSGQLRVQQEPGLDGVEWVPISRLLERPVRPAELARAIYDGRWETWKVPLPEPS</sequence>
<evidence type="ECO:0000256" key="2">
    <source>
        <dbReference type="ARBA" id="ARBA00022801"/>
    </source>
</evidence>
<dbReference type="SUPFAM" id="SSF55811">
    <property type="entry name" value="Nudix"/>
    <property type="match status" value="1"/>
</dbReference>
<reference evidence="5 6" key="1">
    <citation type="journal article" date="2024" name="Front. Microbiol.">
        <title>Novel thermophilic genera Geochorda gen. nov. and Carboxydochorda gen. nov. from the deep terrestrial subsurface reveal the ecophysiological diversity in the class Limnochordia.</title>
        <authorList>
            <person name="Karnachuk O.V."/>
            <person name="Lukina A.P."/>
            <person name="Avakyan M.R."/>
            <person name="Kadnikov V.V."/>
            <person name="Begmatov S."/>
            <person name="Beletsky A.V."/>
            <person name="Vlasova K.G."/>
            <person name="Novikov A.A."/>
            <person name="Shcherbakova V.A."/>
            <person name="Mardanov A.V."/>
            <person name="Ravin N.V."/>
        </authorList>
    </citation>
    <scope>NUCLEOTIDE SEQUENCE [LARGE SCALE GENOMIC DNA]</scope>
    <source>
        <strain evidence="5 6">L945</strain>
    </source>
</reference>
<organism evidence="5 6">
    <name type="scientific">Carboxydichorda subterranea</name>
    <dbReference type="NCBI Taxonomy" id="3109565"/>
    <lineage>
        <taxon>Bacteria</taxon>
        <taxon>Bacillati</taxon>
        <taxon>Bacillota</taxon>
        <taxon>Limnochordia</taxon>
        <taxon>Limnochordales</taxon>
        <taxon>Geochordaceae</taxon>
        <taxon>Carboxydichorda</taxon>
    </lineage>
</organism>
<dbReference type="Proteomes" id="UP001332192">
    <property type="component" value="Chromosome"/>
</dbReference>
<comment type="cofactor">
    <cofactor evidence="1">
        <name>Mg(2+)</name>
        <dbReference type="ChEBI" id="CHEBI:18420"/>
    </cofactor>
</comment>
<evidence type="ECO:0000313" key="5">
    <source>
        <dbReference type="EMBL" id="WRP18263.1"/>
    </source>
</evidence>
<dbReference type="GO" id="GO:0016787">
    <property type="term" value="F:hydrolase activity"/>
    <property type="evidence" value="ECO:0007669"/>
    <property type="project" value="UniProtKB-KW"/>
</dbReference>
<dbReference type="PROSITE" id="PS00893">
    <property type="entry name" value="NUDIX_BOX"/>
    <property type="match status" value="1"/>
</dbReference>
<name>A0ABZ1BZT2_9FIRM</name>
<dbReference type="Pfam" id="PF00293">
    <property type="entry name" value="NUDIX"/>
    <property type="match status" value="1"/>
</dbReference>
<dbReference type="RefSeq" id="WP_324717534.1">
    <property type="nucleotide sequence ID" value="NZ_CP141615.1"/>
</dbReference>
<dbReference type="InterPro" id="IPR020084">
    <property type="entry name" value="NUDIX_hydrolase_CS"/>
</dbReference>
<dbReference type="PANTHER" id="PTHR43046:SF14">
    <property type="entry name" value="MUTT_NUDIX FAMILY PROTEIN"/>
    <property type="match status" value="1"/>
</dbReference>
<evidence type="ECO:0000259" key="4">
    <source>
        <dbReference type="PROSITE" id="PS51462"/>
    </source>
</evidence>
<keyword evidence="6" id="KW-1185">Reference proteome</keyword>
<evidence type="ECO:0000313" key="6">
    <source>
        <dbReference type="Proteomes" id="UP001332192"/>
    </source>
</evidence>
<keyword evidence="2 3" id="KW-0378">Hydrolase</keyword>
<proteinExistence type="inferred from homology"/>
<dbReference type="Gene3D" id="3.90.79.10">
    <property type="entry name" value="Nucleoside Triphosphate Pyrophosphohydrolase"/>
    <property type="match status" value="1"/>
</dbReference>
<protein>
    <submittedName>
        <fullName evidence="5">NUDIX hydrolase</fullName>
        <ecNumber evidence="5">3.6.-.-</ecNumber>
    </submittedName>
</protein>
<dbReference type="EMBL" id="CP141615">
    <property type="protein sequence ID" value="WRP18263.1"/>
    <property type="molecule type" value="Genomic_DNA"/>
</dbReference>
<comment type="similarity">
    <text evidence="3">Belongs to the Nudix hydrolase family.</text>
</comment>
<dbReference type="PANTHER" id="PTHR43046">
    <property type="entry name" value="GDP-MANNOSE MANNOSYL HYDROLASE"/>
    <property type="match status" value="1"/>
</dbReference>
<dbReference type="PROSITE" id="PS51462">
    <property type="entry name" value="NUDIX"/>
    <property type="match status" value="1"/>
</dbReference>
<dbReference type="InterPro" id="IPR015797">
    <property type="entry name" value="NUDIX_hydrolase-like_dom_sf"/>
</dbReference>
<feature type="domain" description="Nudix hydrolase" evidence="4">
    <location>
        <begin position="3"/>
        <end position="136"/>
    </location>
</feature>
<evidence type="ECO:0000256" key="3">
    <source>
        <dbReference type="RuleBase" id="RU003476"/>
    </source>
</evidence>
<evidence type="ECO:0000256" key="1">
    <source>
        <dbReference type="ARBA" id="ARBA00001946"/>
    </source>
</evidence>
<accession>A0ABZ1BZT2</accession>